<protein>
    <recommendedName>
        <fullName evidence="3">Glycoside hydrolase family 42 N-terminal domain-containing protein</fullName>
    </recommendedName>
</protein>
<gene>
    <name evidence="1" type="ORF">Poly41_66720</name>
</gene>
<evidence type="ECO:0000313" key="1">
    <source>
        <dbReference type="EMBL" id="TWU30577.1"/>
    </source>
</evidence>
<sequence>MRSRFHYPSFCKDLTWNKHVSDRSIHFACQRPLRTAAGSFLSIFTLLLLSLMPTPSRGQSIWVEGEDAVKSSAKPHPWYTDVTTDQLSGSDFLSHYGDQASAEAEYVVEVPADGEYQFWVRANPVRSRLSYQIGDDPWTAIDLKSLAIGNTNIASDNKPDLRFLAWANVGAVVLSKGTTSVRFRIDGELNHHGSIDCFVLTREPFQPSGILKPDQIAERIAHIAKQNEGWEPVRPAQDKFDDSAMLDLRHLNEPFAGANGFIGVQDGEFVHQATNEPVRFWAVNGPSSKNRDALRSEAKLLAKRGVNMVRVHGGYFDHDGHVKMDAVAHAHDVVAAMKAEGIYSHFSIYFPLWLTPPDDSQWLEGYDGNQHPFAALMFNPQFQETYQSWWKALLLTRNATTGKRLIDDPAVAGLEIQNEDSFLFWTFDAKNIPDPQLRMLETQFADWLVKRYGSLEKTRQAWKNVKSPRDNFLEGRVGFRALWSIAADRTQRDKDTVRFLVETQRSFYEETYKYLRDLGFQGVITASNWTTANADLLGPLEKYSYTSTDFIDRHGYFGCKNEGEHSAWSIRDGQTYVDRSALKFEPENGTGNPQFLHPVMDPKYNGMPSMISETAWNRPNRFRSEAPLYLAVYGSLQQSNAIAHFALDGSQWSVKPGFFMQPWTLMSPATLGQFPAAALIYRQRLVTPGDVLAEVNLNIEDLFDLQGTPLPQGAAFDALRLEDVPKGTSLEPGNVIDPLIHYAGRTEVNFVESPKPSRIQPLAELIDREKKTVLSSNREVLLDYGKGLLYVNSASAQAISGMLSIAGDVSLKDIIVASELELGHIVVVSLDGQPIAKSQKMLLQVMSEEKNNHFRSVETEKGIRQIESIGEEPWLFRSLQGDVKFKRSDAKQLRVTALDLNGYPIESVGTAERISLRPDIIYYLIHDD</sequence>
<accession>A0A5C6D4I8</accession>
<dbReference type="Proteomes" id="UP000319143">
    <property type="component" value="Unassembled WGS sequence"/>
</dbReference>
<organism evidence="1 2">
    <name type="scientific">Novipirellula artificiosorum</name>
    <dbReference type="NCBI Taxonomy" id="2528016"/>
    <lineage>
        <taxon>Bacteria</taxon>
        <taxon>Pseudomonadati</taxon>
        <taxon>Planctomycetota</taxon>
        <taxon>Planctomycetia</taxon>
        <taxon>Pirellulales</taxon>
        <taxon>Pirellulaceae</taxon>
        <taxon>Novipirellula</taxon>
    </lineage>
</organism>
<evidence type="ECO:0000313" key="2">
    <source>
        <dbReference type="Proteomes" id="UP000319143"/>
    </source>
</evidence>
<keyword evidence="2" id="KW-1185">Reference proteome</keyword>
<name>A0A5C6D4I8_9BACT</name>
<reference evidence="1 2" key="1">
    <citation type="submission" date="2019-02" db="EMBL/GenBank/DDBJ databases">
        <title>Deep-cultivation of Planctomycetes and their phenomic and genomic characterization uncovers novel biology.</title>
        <authorList>
            <person name="Wiegand S."/>
            <person name="Jogler M."/>
            <person name="Boedeker C."/>
            <person name="Pinto D."/>
            <person name="Vollmers J."/>
            <person name="Rivas-Marin E."/>
            <person name="Kohn T."/>
            <person name="Peeters S.H."/>
            <person name="Heuer A."/>
            <person name="Rast P."/>
            <person name="Oberbeckmann S."/>
            <person name="Bunk B."/>
            <person name="Jeske O."/>
            <person name="Meyerdierks A."/>
            <person name="Storesund J.E."/>
            <person name="Kallscheuer N."/>
            <person name="Luecker S."/>
            <person name="Lage O.M."/>
            <person name="Pohl T."/>
            <person name="Merkel B.J."/>
            <person name="Hornburger P."/>
            <person name="Mueller R.-W."/>
            <person name="Bruemmer F."/>
            <person name="Labrenz M."/>
            <person name="Spormann A.M."/>
            <person name="Op Den Camp H."/>
            <person name="Overmann J."/>
            <person name="Amann R."/>
            <person name="Jetten M.S.M."/>
            <person name="Mascher T."/>
            <person name="Medema M.H."/>
            <person name="Devos D.P."/>
            <person name="Kaster A.-K."/>
            <person name="Ovreas L."/>
            <person name="Rohde M."/>
            <person name="Galperin M.Y."/>
            <person name="Jogler C."/>
        </authorList>
    </citation>
    <scope>NUCLEOTIDE SEQUENCE [LARGE SCALE GENOMIC DNA]</scope>
    <source>
        <strain evidence="1 2">Poly41</strain>
    </source>
</reference>
<comment type="caution">
    <text evidence="1">The sequence shown here is derived from an EMBL/GenBank/DDBJ whole genome shotgun (WGS) entry which is preliminary data.</text>
</comment>
<dbReference type="Gene3D" id="2.60.120.260">
    <property type="entry name" value="Galactose-binding domain-like"/>
    <property type="match status" value="1"/>
</dbReference>
<evidence type="ECO:0008006" key="3">
    <source>
        <dbReference type="Google" id="ProtNLM"/>
    </source>
</evidence>
<proteinExistence type="predicted"/>
<dbReference type="EMBL" id="SJPV01000022">
    <property type="protein sequence ID" value="TWU30577.1"/>
    <property type="molecule type" value="Genomic_DNA"/>
</dbReference>
<dbReference type="Gene3D" id="3.20.20.80">
    <property type="entry name" value="Glycosidases"/>
    <property type="match status" value="1"/>
</dbReference>
<dbReference type="AlphaFoldDB" id="A0A5C6D4I8"/>
<dbReference type="InterPro" id="IPR017853">
    <property type="entry name" value="GH"/>
</dbReference>
<dbReference type="SUPFAM" id="SSF51445">
    <property type="entry name" value="(Trans)glycosidases"/>
    <property type="match status" value="1"/>
</dbReference>